<gene>
    <name evidence="2" type="ORF">MNBD_BACTEROID02-15</name>
</gene>
<dbReference type="Pfam" id="PF01476">
    <property type="entry name" value="LysM"/>
    <property type="match status" value="1"/>
</dbReference>
<evidence type="ECO:0000259" key="1">
    <source>
        <dbReference type="PROSITE" id="PS51782"/>
    </source>
</evidence>
<name>A0A3B0QXK0_9ZZZZ</name>
<reference evidence="2" key="1">
    <citation type="submission" date="2018-06" db="EMBL/GenBank/DDBJ databases">
        <authorList>
            <person name="Zhirakovskaya E."/>
        </authorList>
    </citation>
    <scope>NUCLEOTIDE SEQUENCE</scope>
</reference>
<proteinExistence type="predicted"/>
<dbReference type="InterPro" id="IPR018392">
    <property type="entry name" value="LysM"/>
</dbReference>
<dbReference type="AlphaFoldDB" id="A0A3B0QXK0"/>
<accession>A0A3B0QXK0</accession>
<dbReference type="SUPFAM" id="SSF54106">
    <property type="entry name" value="LysM domain"/>
    <property type="match status" value="1"/>
</dbReference>
<feature type="domain" description="LysM" evidence="1">
    <location>
        <begin position="26"/>
        <end position="69"/>
    </location>
</feature>
<sequence>MKKIKLLVALFFIGCMVTFAQQKKFITYKVVKGETIQSISKALSITPYDLLKLNPDVEDNVNTGDIIIIPNKEYNPEKDIENSDLSIIGDKDIIVDNFIYHEVLKKETIYSLLKKF</sequence>
<dbReference type="SMART" id="SM00257">
    <property type="entry name" value="LysM"/>
    <property type="match status" value="1"/>
</dbReference>
<protein>
    <recommendedName>
        <fullName evidence="1">LysM domain-containing protein</fullName>
    </recommendedName>
</protein>
<evidence type="ECO:0000313" key="2">
    <source>
        <dbReference type="EMBL" id="VAV84839.1"/>
    </source>
</evidence>
<organism evidence="2">
    <name type="scientific">hydrothermal vent metagenome</name>
    <dbReference type="NCBI Taxonomy" id="652676"/>
    <lineage>
        <taxon>unclassified sequences</taxon>
        <taxon>metagenomes</taxon>
        <taxon>ecological metagenomes</taxon>
    </lineage>
</organism>
<feature type="non-terminal residue" evidence="2">
    <location>
        <position position="116"/>
    </location>
</feature>
<dbReference type="CDD" id="cd00118">
    <property type="entry name" value="LysM"/>
    <property type="match status" value="1"/>
</dbReference>
<dbReference type="InterPro" id="IPR036779">
    <property type="entry name" value="LysM_dom_sf"/>
</dbReference>
<dbReference type="Gene3D" id="3.10.350.10">
    <property type="entry name" value="LysM domain"/>
    <property type="match status" value="1"/>
</dbReference>
<dbReference type="EMBL" id="UOEB01000183">
    <property type="protein sequence ID" value="VAV84839.1"/>
    <property type="molecule type" value="Genomic_DNA"/>
</dbReference>
<dbReference type="PROSITE" id="PS51782">
    <property type="entry name" value="LYSM"/>
    <property type="match status" value="1"/>
</dbReference>